<dbReference type="Gene3D" id="1.10.10.10">
    <property type="entry name" value="Winged helix-like DNA-binding domain superfamily/Winged helix DNA-binding domain"/>
    <property type="match status" value="2"/>
</dbReference>
<dbReference type="InterPro" id="IPR000943">
    <property type="entry name" value="RNA_pol_sigma70"/>
</dbReference>
<sequence>MGKTRKRYPSDVQDVVVEEEVEAVEEKGAGFDAMQVLDEMEEADEEECDDNDDSDEEESGEDKKDDGPSDDAIKLYLREIQKTKLLTAEDERMLARRISQGDAAARDRMIESNLRLVVKIAKRYMNRGLPFLDLIEEGNMGLIKAVERFKLSKECRFSTYATWWIRQSIERALVNQSRTIRLPVHVSDDINKFIKISRELVHQYNREPKVEEIAEYMGVDPAYIRRLMVLVKKTYSIEHPMGENRDYSLIDTIEDANADNPSVFVDDIDKYAHVCKWFQTLSENEQEILILRFGLNDQEPQTLDTIGRRFGVTRERIRQIEAKSLQKLRGIMEEQETASLAFMESEMAKRS</sequence>
<name>A0A1L3GI93_SYNAC</name>
<accession>A0A1L3GI93</accession>
<dbReference type="SUPFAM" id="SSF88946">
    <property type="entry name" value="Sigma2 domain of RNA polymerase sigma factors"/>
    <property type="match status" value="1"/>
</dbReference>
<dbReference type="Gene3D" id="1.20.120.1810">
    <property type="match status" value="1"/>
</dbReference>
<dbReference type="InterPro" id="IPR014284">
    <property type="entry name" value="RNA_pol_sigma-70_dom"/>
</dbReference>
<evidence type="ECO:0000259" key="7">
    <source>
        <dbReference type="PROSITE" id="PS00715"/>
    </source>
</evidence>
<dbReference type="Pfam" id="PF04545">
    <property type="entry name" value="Sigma70_r4"/>
    <property type="match status" value="1"/>
</dbReference>
<dbReference type="CDD" id="cd06171">
    <property type="entry name" value="Sigma70_r4"/>
    <property type="match status" value="1"/>
</dbReference>
<keyword evidence="4" id="KW-0238">DNA-binding</keyword>
<evidence type="ECO:0000256" key="5">
    <source>
        <dbReference type="ARBA" id="ARBA00023163"/>
    </source>
</evidence>
<dbReference type="GO" id="GO:0006352">
    <property type="term" value="P:DNA-templated transcription initiation"/>
    <property type="evidence" value="ECO:0007669"/>
    <property type="project" value="InterPro"/>
</dbReference>
<evidence type="ECO:0000256" key="1">
    <source>
        <dbReference type="ARBA" id="ARBA00007788"/>
    </source>
</evidence>
<dbReference type="Pfam" id="PF04542">
    <property type="entry name" value="Sigma70_r2"/>
    <property type="match status" value="1"/>
</dbReference>
<evidence type="ECO:0000256" key="2">
    <source>
        <dbReference type="ARBA" id="ARBA00023015"/>
    </source>
</evidence>
<evidence type="ECO:0000256" key="4">
    <source>
        <dbReference type="ARBA" id="ARBA00023125"/>
    </source>
</evidence>
<dbReference type="PANTHER" id="PTHR30603">
    <property type="entry name" value="RNA POLYMERASE SIGMA FACTOR RPO"/>
    <property type="match status" value="1"/>
</dbReference>
<comment type="similarity">
    <text evidence="1">Belongs to the sigma-70 factor family.</text>
</comment>
<evidence type="ECO:0000313" key="9">
    <source>
        <dbReference type="Proteomes" id="UP000182264"/>
    </source>
</evidence>
<feature type="compositionally biased region" description="Basic and acidic residues" evidence="6">
    <location>
        <begin position="61"/>
        <end position="70"/>
    </location>
</feature>
<dbReference type="Pfam" id="PF00140">
    <property type="entry name" value="Sigma70_r1_2"/>
    <property type="match status" value="1"/>
</dbReference>
<dbReference type="STRING" id="29542.A6070_05880"/>
<dbReference type="InterPro" id="IPR013324">
    <property type="entry name" value="RNA_pol_sigma_r3/r4-like"/>
</dbReference>
<dbReference type="PANTHER" id="PTHR30603:SF60">
    <property type="entry name" value="RNA POLYMERASE SIGMA FACTOR RPOD"/>
    <property type="match status" value="1"/>
</dbReference>
<dbReference type="Proteomes" id="UP000182264">
    <property type="component" value="Chromosome"/>
</dbReference>
<keyword evidence="5" id="KW-0804">Transcription</keyword>
<dbReference type="InterPro" id="IPR013325">
    <property type="entry name" value="RNA_pol_sigma_r2"/>
</dbReference>
<dbReference type="FunFam" id="1.10.601.10:FF:000001">
    <property type="entry name" value="RNA polymerase sigma factor SigA"/>
    <property type="match status" value="1"/>
</dbReference>
<feature type="compositionally biased region" description="Acidic residues" evidence="6">
    <location>
        <begin position="38"/>
        <end position="60"/>
    </location>
</feature>
<gene>
    <name evidence="8" type="ORF">A7E75_11845</name>
</gene>
<dbReference type="InterPro" id="IPR036388">
    <property type="entry name" value="WH-like_DNA-bd_sf"/>
</dbReference>
<evidence type="ECO:0000313" key="8">
    <source>
        <dbReference type="EMBL" id="APG25629.1"/>
    </source>
</evidence>
<dbReference type="InterPro" id="IPR007627">
    <property type="entry name" value="RNA_pol_sigma70_r2"/>
</dbReference>
<dbReference type="RefSeq" id="WP_072287469.1">
    <property type="nucleotide sequence ID" value="NZ_CP015455.1"/>
</dbReference>
<dbReference type="InterPro" id="IPR007630">
    <property type="entry name" value="RNA_pol_sigma70_r4"/>
</dbReference>
<dbReference type="SUPFAM" id="SSF88659">
    <property type="entry name" value="Sigma3 and sigma4 domains of RNA polymerase sigma factors"/>
    <property type="match status" value="2"/>
</dbReference>
<proteinExistence type="inferred from homology"/>
<dbReference type="PRINTS" id="PR00046">
    <property type="entry name" value="SIGMA70FCT"/>
</dbReference>
<dbReference type="GO" id="GO:0016987">
    <property type="term" value="F:sigma factor activity"/>
    <property type="evidence" value="ECO:0007669"/>
    <property type="project" value="UniProtKB-KW"/>
</dbReference>
<dbReference type="PROSITE" id="PS00715">
    <property type="entry name" value="SIGMA70_1"/>
    <property type="match status" value="1"/>
</dbReference>
<organism evidence="8 9">
    <name type="scientific">Syntrophotalea acetylenica</name>
    <name type="common">Pelobacter acetylenicus</name>
    <dbReference type="NCBI Taxonomy" id="29542"/>
    <lineage>
        <taxon>Bacteria</taxon>
        <taxon>Pseudomonadati</taxon>
        <taxon>Thermodesulfobacteriota</taxon>
        <taxon>Desulfuromonadia</taxon>
        <taxon>Desulfuromonadales</taxon>
        <taxon>Syntrophotaleaceae</taxon>
        <taxon>Syntrophotalea</taxon>
    </lineage>
</organism>
<feature type="domain" description="RNA polymerase sigma-70" evidence="7">
    <location>
        <begin position="133"/>
        <end position="146"/>
    </location>
</feature>
<dbReference type="InterPro" id="IPR009042">
    <property type="entry name" value="RNA_pol_sigma70_r1_2"/>
</dbReference>
<keyword evidence="3" id="KW-0731">Sigma factor</keyword>
<dbReference type="Pfam" id="PF04539">
    <property type="entry name" value="Sigma70_r3"/>
    <property type="match status" value="1"/>
</dbReference>
<evidence type="ECO:0000256" key="3">
    <source>
        <dbReference type="ARBA" id="ARBA00023082"/>
    </source>
</evidence>
<dbReference type="AlphaFoldDB" id="A0A1L3GI93"/>
<keyword evidence="9" id="KW-1185">Reference proteome</keyword>
<dbReference type="NCBIfam" id="TIGR02937">
    <property type="entry name" value="sigma70-ECF"/>
    <property type="match status" value="1"/>
</dbReference>
<dbReference type="Gene3D" id="1.10.601.10">
    <property type="entry name" value="RNA Polymerase Primary Sigma Factor"/>
    <property type="match status" value="1"/>
</dbReference>
<dbReference type="EMBL" id="CP015518">
    <property type="protein sequence ID" value="APG25629.1"/>
    <property type="molecule type" value="Genomic_DNA"/>
</dbReference>
<keyword evidence="2" id="KW-0805">Transcription regulation</keyword>
<reference evidence="8 9" key="1">
    <citation type="journal article" date="2017" name="Genome Announc.">
        <title>Complete Genome Sequences of Two Acetylene-Fermenting Pelobacter acetylenicus Strains.</title>
        <authorList>
            <person name="Sutton J.M."/>
            <person name="Baesman S.M."/>
            <person name="Fierst J.L."/>
            <person name="Poret-Peterson A.T."/>
            <person name="Oremland R.S."/>
            <person name="Dunlap D.S."/>
            <person name="Akob D.M."/>
        </authorList>
    </citation>
    <scope>NUCLEOTIDE SEQUENCE [LARGE SCALE GENOMIC DNA]</scope>
    <source>
        <strain evidence="8 9">DSM 3247</strain>
    </source>
</reference>
<dbReference type="KEGG" id="pace:A6070_05880"/>
<dbReference type="InterPro" id="IPR007624">
    <property type="entry name" value="RNA_pol_sigma70_r3"/>
</dbReference>
<dbReference type="GO" id="GO:0003677">
    <property type="term" value="F:DNA binding"/>
    <property type="evidence" value="ECO:0007669"/>
    <property type="project" value="UniProtKB-KW"/>
</dbReference>
<feature type="region of interest" description="Disordered" evidence="6">
    <location>
        <begin position="21"/>
        <end position="70"/>
    </location>
</feature>
<protein>
    <submittedName>
        <fullName evidence="8">RNA polymerase subunit sigma</fullName>
    </submittedName>
</protein>
<evidence type="ECO:0000256" key="6">
    <source>
        <dbReference type="SAM" id="MobiDB-lite"/>
    </source>
</evidence>
<dbReference type="InterPro" id="IPR050239">
    <property type="entry name" value="Sigma-70_RNA_pol_init_factors"/>
</dbReference>